<sequence length="412" mass="45601">MRIERADVIVTSPGRNFVTLKITTADGVVGFGDATLNGRELSVASYLRDHVAPLLVGRDAHRIEDTWQYLYRGGYWRRGPVTMAAIAAVDTALWDIKAKVAGLPLYQLLGGESRERCLVYGHASGRDLPELFESVRAHQELGFRAIRIQTGVPGLPSVYGVASSSAASVGSGGRYDYEPARRAARPTEETWDTRAYLRHVPTVFEAVRSEFGPELVLLHDAHHRLTPIQAAKLGKSLEPYDLFWLEDVTPAENQEALRLVRQHTTTPLAIGEVFNTIWDYQSLIQEQLIDYVRSPVTHAGGITGVRRIMDFAALYQVKSGMHGPTDVSPIGMSASVHLGLALHNFGIQEYMLHSEQTNEVFGPTLEFADGGLRPSEEPGLGIHFDEELAAKHPYEPAYLPTNRLLDGTVHDW</sequence>
<dbReference type="SUPFAM" id="SSF54826">
    <property type="entry name" value="Enolase N-terminal domain-like"/>
    <property type="match status" value="1"/>
</dbReference>
<name>A0A853AKH3_9PSEU</name>
<dbReference type="SFLD" id="SFLDS00001">
    <property type="entry name" value="Enolase"/>
    <property type="match status" value="1"/>
</dbReference>
<gene>
    <name evidence="2" type="ORF">HNR68_002926</name>
</gene>
<dbReference type="PROSITE" id="PS00908">
    <property type="entry name" value="MR_MLE_1"/>
    <property type="match status" value="1"/>
</dbReference>
<dbReference type="GO" id="GO:0008927">
    <property type="term" value="F:mannonate dehydratase activity"/>
    <property type="evidence" value="ECO:0007669"/>
    <property type="project" value="UniProtKB-EC"/>
</dbReference>
<dbReference type="InterPro" id="IPR029017">
    <property type="entry name" value="Enolase-like_N"/>
</dbReference>
<dbReference type="Proteomes" id="UP000587002">
    <property type="component" value="Unassembled WGS sequence"/>
</dbReference>
<dbReference type="SFLD" id="SFLDG00033">
    <property type="entry name" value="mannonate_dehydratase"/>
    <property type="match status" value="1"/>
</dbReference>
<dbReference type="EMBL" id="JACCFJ010000001">
    <property type="protein sequence ID" value="NYI84296.1"/>
    <property type="molecule type" value="Genomic_DNA"/>
</dbReference>
<reference evidence="2 3" key="1">
    <citation type="submission" date="2020-07" db="EMBL/GenBank/DDBJ databases">
        <title>Sequencing the genomes of 1000 actinobacteria strains.</title>
        <authorList>
            <person name="Klenk H.-P."/>
        </authorList>
    </citation>
    <scope>NUCLEOTIDE SEQUENCE [LARGE SCALE GENOMIC DNA]</scope>
    <source>
        <strain evidence="2 3">DSM 44065</strain>
    </source>
</reference>
<dbReference type="InterPro" id="IPR034589">
    <property type="entry name" value="D-mannonate_dehydratase-like"/>
</dbReference>
<dbReference type="AlphaFoldDB" id="A0A853AKH3"/>
<comment type="caution">
    <text evidence="2">The sequence shown here is derived from an EMBL/GenBank/DDBJ whole genome shotgun (WGS) entry which is preliminary data.</text>
</comment>
<dbReference type="InterPro" id="IPR018110">
    <property type="entry name" value="Mandel_Rmase/mucon_lact_enz_CS"/>
</dbReference>
<evidence type="ECO:0000313" key="2">
    <source>
        <dbReference type="EMBL" id="NYI84296.1"/>
    </source>
</evidence>
<dbReference type="Gene3D" id="3.20.20.120">
    <property type="entry name" value="Enolase-like C-terminal domain"/>
    <property type="match status" value="1"/>
</dbReference>
<organism evidence="2 3">
    <name type="scientific">Saccharopolyspora hordei</name>
    <dbReference type="NCBI Taxonomy" id="1838"/>
    <lineage>
        <taxon>Bacteria</taxon>
        <taxon>Bacillati</taxon>
        <taxon>Actinomycetota</taxon>
        <taxon>Actinomycetes</taxon>
        <taxon>Pseudonocardiales</taxon>
        <taxon>Pseudonocardiaceae</taxon>
        <taxon>Saccharopolyspora</taxon>
    </lineage>
</organism>
<dbReference type="InterPro" id="IPR036849">
    <property type="entry name" value="Enolase-like_C_sf"/>
</dbReference>
<dbReference type="GO" id="GO:0000287">
    <property type="term" value="F:magnesium ion binding"/>
    <property type="evidence" value="ECO:0007669"/>
    <property type="project" value="UniProtKB-ARBA"/>
</dbReference>
<dbReference type="NCBIfam" id="NF043051">
    <property type="entry name" value="ManoateDhtManD"/>
    <property type="match status" value="1"/>
</dbReference>
<dbReference type="InterPro" id="IPR029065">
    <property type="entry name" value="Enolase_C-like"/>
</dbReference>
<dbReference type="NCBIfam" id="NF011654">
    <property type="entry name" value="PRK15072.1"/>
    <property type="match status" value="1"/>
</dbReference>
<proteinExistence type="predicted"/>
<evidence type="ECO:0000259" key="1">
    <source>
        <dbReference type="SMART" id="SM00922"/>
    </source>
</evidence>
<protein>
    <submittedName>
        <fullName evidence="2">Mannonate dehydratase</fullName>
        <ecNumber evidence="2">4.2.1.8</ecNumber>
    </submittedName>
</protein>
<dbReference type="SUPFAM" id="SSF51604">
    <property type="entry name" value="Enolase C-terminal domain-like"/>
    <property type="match status" value="1"/>
</dbReference>
<keyword evidence="3" id="KW-1185">Reference proteome</keyword>
<dbReference type="InterPro" id="IPR034593">
    <property type="entry name" value="DgoD-like"/>
</dbReference>
<dbReference type="EC" id="4.2.1.8" evidence="2"/>
<dbReference type="InterPro" id="IPR013341">
    <property type="entry name" value="Mandelate_racemase_N_dom"/>
</dbReference>
<dbReference type="Pfam" id="PF13378">
    <property type="entry name" value="MR_MLE_C"/>
    <property type="match status" value="1"/>
</dbReference>
<dbReference type="PANTHER" id="PTHR48080:SF6">
    <property type="entry name" value="STARVATION-SENSING PROTEIN RSPA"/>
    <property type="match status" value="1"/>
</dbReference>
<accession>A0A853AKH3</accession>
<dbReference type="RefSeq" id="WP_179721328.1">
    <property type="nucleotide sequence ID" value="NZ_BAABFH010000001.1"/>
</dbReference>
<dbReference type="InterPro" id="IPR013342">
    <property type="entry name" value="Mandelate_racemase_C"/>
</dbReference>
<dbReference type="PANTHER" id="PTHR48080">
    <property type="entry name" value="D-GALACTONATE DEHYDRATASE-RELATED"/>
    <property type="match status" value="1"/>
</dbReference>
<evidence type="ECO:0000313" key="3">
    <source>
        <dbReference type="Proteomes" id="UP000587002"/>
    </source>
</evidence>
<feature type="domain" description="Mandelate racemase/muconate lactonizing enzyme C-terminal" evidence="1">
    <location>
        <begin position="128"/>
        <end position="267"/>
    </location>
</feature>
<keyword evidence="2" id="KW-0456">Lyase</keyword>
<dbReference type="GO" id="GO:0016052">
    <property type="term" value="P:carbohydrate catabolic process"/>
    <property type="evidence" value="ECO:0007669"/>
    <property type="project" value="UniProtKB-ARBA"/>
</dbReference>
<dbReference type="SMART" id="SM00922">
    <property type="entry name" value="MR_MLE"/>
    <property type="match status" value="1"/>
</dbReference>
<dbReference type="Pfam" id="PF02746">
    <property type="entry name" value="MR_MLE_N"/>
    <property type="match status" value="1"/>
</dbReference>
<dbReference type="GO" id="GO:0009063">
    <property type="term" value="P:amino acid catabolic process"/>
    <property type="evidence" value="ECO:0007669"/>
    <property type="project" value="InterPro"/>
</dbReference>
<dbReference type="Gene3D" id="3.30.390.10">
    <property type="entry name" value="Enolase-like, N-terminal domain"/>
    <property type="match status" value="1"/>
</dbReference>